<accession>A0A834L7U6</accession>
<evidence type="ECO:0000256" key="7">
    <source>
        <dbReference type="ARBA" id="ARBA00023242"/>
    </source>
</evidence>
<dbReference type="AlphaFoldDB" id="A0A834L7U6"/>
<dbReference type="OrthoDB" id="77828at2759"/>
<dbReference type="PANTHER" id="PTHR13989">
    <property type="entry name" value="REPLICATION PROTEIN A-RELATED"/>
    <property type="match status" value="1"/>
</dbReference>
<evidence type="ECO:0000256" key="6">
    <source>
        <dbReference type="ARBA" id="ARBA00023125"/>
    </source>
</evidence>
<organism evidence="10 11">
    <name type="scientific">Rhododendron simsii</name>
    <name type="common">Sims's rhododendron</name>
    <dbReference type="NCBI Taxonomy" id="118357"/>
    <lineage>
        <taxon>Eukaryota</taxon>
        <taxon>Viridiplantae</taxon>
        <taxon>Streptophyta</taxon>
        <taxon>Embryophyta</taxon>
        <taxon>Tracheophyta</taxon>
        <taxon>Spermatophyta</taxon>
        <taxon>Magnoliopsida</taxon>
        <taxon>eudicotyledons</taxon>
        <taxon>Gunneridae</taxon>
        <taxon>Pentapetalae</taxon>
        <taxon>asterids</taxon>
        <taxon>Ericales</taxon>
        <taxon>Ericaceae</taxon>
        <taxon>Ericoideae</taxon>
        <taxon>Rhodoreae</taxon>
        <taxon>Rhododendron</taxon>
    </lineage>
</organism>
<evidence type="ECO:0000256" key="3">
    <source>
        <dbReference type="ARBA" id="ARBA00017411"/>
    </source>
</evidence>
<feature type="domain" description="OB" evidence="9">
    <location>
        <begin position="184"/>
        <end position="270"/>
    </location>
</feature>
<dbReference type="InterPro" id="IPR040260">
    <property type="entry name" value="RFA2-like"/>
</dbReference>
<evidence type="ECO:0000256" key="8">
    <source>
        <dbReference type="ARBA" id="ARBA00030039"/>
    </source>
</evidence>
<comment type="subcellular location">
    <subcellularLocation>
        <location evidence="2">Chromosome</location>
        <location evidence="2">Telomere</location>
    </subcellularLocation>
    <subcellularLocation>
        <location evidence="1">Nucleus</location>
    </subcellularLocation>
</comment>
<name>A0A834L7U6_RHOSS</name>
<dbReference type="SUPFAM" id="SSF50249">
    <property type="entry name" value="Nucleic acid-binding proteins"/>
    <property type="match status" value="1"/>
</dbReference>
<reference evidence="10" key="1">
    <citation type="submission" date="2019-11" db="EMBL/GenBank/DDBJ databases">
        <authorList>
            <person name="Liu Y."/>
            <person name="Hou J."/>
            <person name="Li T.-Q."/>
            <person name="Guan C.-H."/>
            <person name="Wu X."/>
            <person name="Wu H.-Z."/>
            <person name="Ling F."/>
            <person name="Zhang R."/>
            <person name="Shi X.-G."/>
            <person name="Ren J.-P."/>
            <person name="Chen E.-F."/>
            <person name="Sun J.-M."/>
        </authorList>
    </citation>
    <scope>NUCLEOTIDE SEQUENCE</scope>
    <source>
        <strain evidence="10">Adult_tree_wgs_1</strain>
        <tissue evidence="10">Leaves</tissue>
    </source>
</reference>
<evidence type="ECO:0000256" key="5">
    <source>
        <dbReference type="ARBA" id="ARBA00022895"/>
    </source>
</evidence>
<dbReference type="EMBL" id="WJXA01000013">
    <property type="protein sequence ID" value="KAF7121465.1"/>
    <property type="molecule type" value="Genomic_DNA"/>
</dbReference>
<keyword evidence="4" id="KW-0158">Chromosome</keyword>
<keyword evidence="6" id="KW-0238">DNA-binding</keyword>
<gene>
    <name evidence="10" type="ORF">RHSIM_Rhsim13G0027400</name>
</gene>
<dbReference type="Gene3D" id="2.40.50.140">
    <property type="entry name" value="Nucleic acid-binding proteins"/>
    <property type="match status" value="1"/>
</dbReference>
<proteinExistence type="predicted"/>
<keyword evidence="11" id="KW-1185">Reference proteome</keyword>
<keyword evidence="5" id="KW-0779">Telomere</keyword>
<dbReference type="Pfam" id="PF01336">
    <property type="entry name" value="tRNA_anti-codon"/>
    <property type="match status" value="1"/>
</dbReference>
<dbReference type="InterPro" id="IPR012340">
    <property type="entry name" value="NA-bd_OB-fold"/>
</dbReference>
<dbReference type="PANTHER" id="PTHR13989:SF33">
    <property type="entry name" value="CST COMPLEX SUBUNIT STN1"/>
    <property type="match status" value="1"/>
</dbReference>
<evidence type="ECO:0000256" key="1">
    <source>
        <dbReference type="ARBA" id="ARBA00004123"/>
    </source>
</evidence>
<keyword evidence="7" id="KW-0539">Nucleus</keyword>
<sequence>MLNISIPRVEETNASGFNRVGSEPKSNSGNKRHYAVSRALGRLVVVVVGGGGGGRCVGWILSTNWTKLVWSQLDRIRTRNGADGVIIFFPFSSFSFPSLSIPFPVPKKEEIPGFPAQMNRGEAKGSKVSLSLSLSLSLMAADALYNTHVKLLAIDFLSLTPTPSDALTFTLSSTLLLTRAETLGVVTTRELKPDRFLKFSIDDGTGIIPCILWLNHLTSPYFSRRSPSDVRLIADAAAQFASRVQLGAVLRVRGRITGYRGSVQITVSDVVAERDPNAELLHWLQCIKLARKCYHLPQ</sequence>
<evidence type="ECO:0000313" key="10">
    <source>
        <dbReference type="EMBL" id="KAF7121465.1"/>
    </source>
</evidence>
<protein>
    <recommendedName>
        <fullName evidence="3">CST complex subunit STN1</fullName>
    </recommendedName>
    <alternativeName>
        <fullName evidence="8">Suppressor of cdc thirteen homolog</fullName>
    </alternativeName>
</protein>
<dbReference type="GO" id="GO:0000781">
    <property type="term" value="C:chromosome, telomeric region"/>
    <property type="evidence" value="ECO:0007669"/>
    <property type="project" value="UniProtKB-SubCell"/>
</dbReference>
<comment type="caution">
    <text evidence="10">The sequence shown here is derived from an EMBL/GenBank/DDBJ whole genome shotgun (WGS) entry which is preliminary data.</text>
</comment>
<evidence type="ECO:0000259" key="9">
    <source>
        <dbReference type="Pfam" id="PF01336"/>
    </source>
</evidence>
<dbReference type="InterPro" id="IPR004365">
    <property type="entry name" value="NA-bd_OB_tRNA"/>
</dbReference>
<evidence type="ECO:0000256" key="4">
    <source>
        <dbReference type="ARBA" id="ARBA00022454"/>
    </source>
</evidence>
<dbReference type="GO" id="GO:0005634">
    <property type="term" value="C:nucleus"/>
    <property type="evidence" value="ECO:0007669"/>
    <property type="project" value="UniProtKB-SubCell"/>
</dbReference>
<dbReference type="Proteomes" id="UP000626092">
    <property type="component" value="Unassembled WGS sequence"/>
</dbReference>
<evidence type="ECO:0000256" key="2">
    <source>
        <dbReference type="ARBA" id="ARBA00004574"/>
    </source>
</evidence>
<evidence type="ECO:0000313" key="11">
    <source>
        <dbReference type="Proteomes" id="UP000626092"/>
    </source>
</evidence>
<dbReference type="GO" id="GO:0003677">
    <property type="term" value="F:DNA binding"/>
    <property type="evidence" value="ECO:0007669"/>
    <property type="project" value="UniProtKB-KW"/>
</dbReference>